<protein>
    <submittedName>
        <fullName evidence="1">Uncharacterized protein</fullName>
    </submittedName>
</protein>
<organism evidence="1 2">
    <name type="scientific">Gardnerella vaginalis</name>
    <dbReference type="NCBI Taxonomy" id="2702"/>
    <lineage>
        <taxon>Bacteria</taxon>
        <taxon>Bacillati</taxon>
        <taxon>Actinomycetota</taxon>
        <taxon>Actinomycetes</taxon>
        <taxon>Bifidobacteriales</taxon>
        <taxon>Bifidobacteriaceae</taxon>
        <taxon>Gardnerella</taxon>
    </lineage>
</organism>
<evidence type="ECO:0000313" key="2">
    <source>
        <dbReference type="Proteomes" id="UP000234905"/>
    </source>
</evidence>
<name>A0AAP8ISW0_GARVA</name>
<gene>
    <name evidence="1" type="ORF">CYJ61_05480</name>
</gene>
<evidence type="ECO:0000313" key="1">
    <source>
        <dbReference type="EMBL" id="PKZ59729.1"/>
    </source>
</evidence>
<comment type="caution">
    <text evidence="1">The sequence shown here is derived from an EMBL/GenBank/DDBJ whole genome shotgun (WGS) entry which is preliminary data.</text>
</comment>
<dbReference type="Proteomes" id="UP000234905">
    <property type="component" value="Unassembled WGS sequence"/>
</dbReference>
<proteinExistence type="predicted"/>
<dbReference type="AlphaFoldDB" id="A0AAP8ISW0"/>
<sequence>MRHTPIISYFARFCNYATKKRHKLYTAVKFRSKITTKTAETLHRRKVSVASLPASSIIT</sequence>
<accession>A0AAP8ISW0</accession>
<reference evidence="1 2" key="1">
    <citation type="submission" date="2017-12" db="EMBL/GenBank/DDBJ databases">
        <title>Phylogenetic diversity of female urinary microbiome.</title>
        <authorList>
            <person name="Thomas-White K."/>
            <person name="Wolfe A.J."/>
        </authorList>
    </citation>
    <scope>NUCLEOTIDE SEQUENCE [LARGE SCALE GENOMIC DNA]</scope>
    <source>
        <strain evidence="1 2">UMB0682</strain>
    </source>
</reference>
<dbReference type="EMBL" id="PKJN01000002">
    <property type="protein sequence ID" value="PKZ59729.1"/>
    <property type="molecule type" value="Genomic_DNA"/>
</dbReference>